<evidence type="ECO:0000256" key="3">
    <source>
        <dbReference type="ARBA" id="ARBA00023315"/>
    </source>
</evidence>
<dbReference type="Gene3D" id="3.40.50.880">
    <property type="match status" value="1"/>
</dbReference>
<feature type="active site" evidence="4">
    <location>
        <position position="204"/>
    </location>
</feature>
<keyword evidence="7" id="KW-1185">Reference proteome</keyword>
<keyword evidence="4" id="KW-0963">Cytoplasm</keyword>
<comment type="function">
    <text evidence="4">Transfers an acetyl group from acetyl-CoA to L-serine, forming acetyl-L-serine.</text>
</comment>
<dbReference type="GO" id="GO:0008899">
    <property type="term" value="F:homoserine O-succinyltransferase activity"/>
    <property type="evidence" value="ECO:0007669"/>
    <property type="project" value="TreeGrafter"/>
</dbReference>
<proteinExistence type="inferred from homology"/>
<dbReference type="GO" id="GO:0009001">
    <property type="term" value="F:serine O-acetyltransferase activity"/>
    <property type="evidence" value="ECO:0007669"/>
    <property type="project" value="UniProtKB-UniRule"/>
</dbReference>
<evidence type="ECO:0000313" key="7">
    <source>
        <dbReference type="Proteomes" id="UP000051451"/>
    </source>
</evidence>
<evidence type="ECO:0000256" key="2">
    <source>
        <dbReference type="ARBA" id="ARBA00022679"/>
    </source>
</evidence>
<comment type="catalytic activity">
    <reaction evidence="4">
        <text>L-serine + acetyl-CoA = O-acetyl-L-serine + CoA</text>
        <dbReference type="Rhea" id="RHEA:24560"/>
        <dbReference type="ChEBI" id="CHEBI:33384"/>
        <dbReference type="ChEBI" id="CHEBI:57287"/>
        <dbReference type="ChEBI" id="CHEBI:57288"/>
        <dbReference type="ChEBI" id="CHEBI:58340"/>
        <dbReference type="EC" id="2.3.1.30"/>
    </reaction>
</comment>
<sequence length="267" mass="30532">MVQPLQIGILNLMHDKLRTRIELQQVLQQTSQAVKLHFYYPRMHYQNRPVPADVQATASPLDLTAVAKLDAFIITGAPLDQLPFAQITYLSELQSLFQVLTKVPQRLYLCWGAMVALHEIYQIGKQKLPRKLFGVYPQQILTADPLLQGLKNHFWAPHARYAEADRAQIEAHPQLKITAVSQAGNLFLVQNRFGNETMLFSHLEYQADSLMAEYHREVAAHPDRHYQLPEMQTTAAFAWQQTQQLFFQNWLNLVAATVNNNGGLIYG</sequence>
<feature type="active site" description="Proton acceptor" evidence="4">
    <location>
        <position position="202"/>
    </location>
</feature>
<dbReference type="HAMAP" id="MF_00295">
    <property type="entry name" value="MetA_acyltransf"/>
    <property type="match status" value="1"/>
</dbReference>
<dbReference type="PANTHER" id="PTHR20919">
    <property type="entry name" value="HOMOSERINE O-SUCCINYLTRANSFERASE"/>
    <property type="match status" value="1"/>
</dbReference>
<protein>
    <recommendedName>
        <fullName evidence="4">Serine O-acetyltransferase</fullName>
        <shortName evidence="4">SAT</shortName>
        <ecNumber evidence="4">2.3.1.30</ecNumber>
    </recommendedName>
</protein>
<feature type="site" description="Important for acyl-CoA specificity" evidence="4">
    <location>
        <position position="80"/>
    </location>
</feature>
<gene>
    <name evidence="6" type="ORF">FC89_GL000982</name>
</gene>
<dbReference type="EMBL" id="AZGB01000016">
    <property type="protein sequence ID" value="KRM06115.1"/>
    <property type="molecule type" value="Genomic_DNA"/>
</dbReference>
<dbReference type="PATRIC" id="fig|1423750.3.peg.1006"/>
<evidence type="ECO:0000256" key="5">
    <source>
        <dbReference type="PIRSR" id="PIRSR000450-1"/>
    </source>
</evidence>
<comment type="similarity">
    <text evidence="4">Belongs to the MetA family.</text>
</comment>
<dbReference type="InterPro" id="IPR029062">
    <property type="entry name" value="Class_I_gatase-like"/>
</dbReference>
<comment type="caution">
    <text evidence="6">The sequence shown here is derived from an EMBL/GenBank/DDBJ whole genome shotgun (WGS) entry which is preliminary data.</text>
</comment>
<dbReference type="GeneID" id="98319008"/>
<evidence type="ECO:0000256" key="4">
    <source>
        <dbReference type="HAMAP-Rule" id="MF_00295"/>
    </source>
</evidence>
<evidence type="ECO:0000313" key="6">
    <source>
        <dbReference type="EMBL" id="KRM06115.1"/>
    </source>
</evidence>
<dbReference type="GO" id="GO:0006535">
    <property type="term" value="P:cysteine biosynthetic process from serine"/>
    <property type="evidence" value="ECO:0007669"/>
    <property type="project" value="UniProtKB-UniRule"/>
</dbReference>
<dbReference type="RefSeq" id="WP_057871733.1">
    <property type="nucleotide sequence ID" value="NZ_AZGB01000016.1"/>
</dbReference>
<feature type="site" description="Important for substrate specificity" evidence="4">
    <location>
        <position position="159"/>
    </location>
</feature>
<dbReference type="STRING" id="1423750.FC89_GL000982"/>
<comment type="caution">
    <text evidence="4">Lacks conserved residue(s) required for the propagation of feature annotation.</text>
</comment>
<keyword evidence="3 4" id="KW-0012">Acyltransferase</keyword>
<feature type="binding site" evidence="4">
    <location>
        <position position="131"/>
    </location>
    <ligand>
        <name>substrate</name>
    </ligand>
</feature>
<evidence type="ECO:0000256" key="1">
    <source>
        <dbReference type="ARBA" id="ARBA00022605"/>
    </source>
</evidence>
<dbReference type="UniPathway" id="UPA00136">
    <property type="reaction ID" value="UER00199"/>
</dbReference>
<comment type="pathway">
    <text evidence="4">Amino-acid biosynthesis; L-cysteine biosynthesis; L-cysteine from L-serine: step 1/2.</text>
</comment>
<keyword evidence="4" id="KW-0198">Cysteine biosynthesis</keyword>
<dbReference type="SUPFAM" id="SSF52317">
    <property type="entry name" value="Class I glutamine amidotransferase-like"/>
    <property type="match status" value="1"/>
</dbReference>
<dbReference type="GO" id="GO:0005737">
    <property type="term" value="C:cytoplasm"/>
    <property type="evidence" value="ECO:0007669"/>
    <property type="project" value="UniProtKB-SubCell"/>
</dbReference>
<name>A0A0R1VT70_9LACO</name>
<dbReference type="Proteomes" id="UP000051451">
    <property type="component" value="Unassembled WGS sequence"/>
</dbReference>
<dbReference type="EC" id="2.3.1.30" evidence="4"/>
<feature type="active site" description="Acyl-thioester intermediate" evidence="4 5">
    <location>
        <position position="110"/>
    </location>
</feature>
<dbReference type="OrthoDB" id="9772423at2"/>
<keyword evidence="2 4" id="KW-0808">Transferase</keyword>
<comment type="subcellular location">
    <subcellularLocation>
        <location evidence="4">Cytoplasm</location>
    </subcellularLocation>
</comment>
<dbReference type="AlphaFoldDB" id="A0A0R1VT70"/>
<organism evidence="6 7">
    <name type="scientific">Liquorilactobacillus ghanensis DSM 18630</name>
    <dbReference type="NCBI Taxonomy" id="1423750"/>
    <lineage>
        <taxon>Bacteria</taxon>
        <taxon>Bacillati</taxon>
        <taxon>Bacillota</taxon>
        <taxon>Bacilli</taxon>
        <taxon>Lactobacillales</taxon>
        <taxon>Lactobacillaceae</taxon>
        <taxon>Liquorilactobacillus</taxon>
    </lineage>
</organism>
<dbReference type="PANTHER" id="PTHR20919:SF0">
    <property type="entry name" value="HOMOSERINE O-SUCCINYLTRANSFERASE"/>
    <property type="match status" value="1"/>
</dbReference>
<accession>A0A0R1VT70</accession>
<dbReference type="PIRSF" id="PIRSF000450">
    <property type="entry name" value="H_ser_succinyltr"/>
    <property type="match status" value="1"/>
</dbReference>
<dbReference type="Pfam" id="PF04204">
    <property type="entry name" value="HTS"/>
    <property type="match status" value="1"/>
</dbReference>
<keyword evidence="1 4" id="KW-0028">Amino-acid biosynthesis</keyword>
<feature type="binding site" evidence="4">
    <location>
        <position position="216"/>
    </location>
    <ligand>
        <name>substrate</name>
    </ligand>
</feature>
<reference evidence="6 7" key="1">
    <citation type="journal article" date="2015" name="Genome Announc.">
        <title>Expanding the biotechnology potential of lactobacilli through comparative genomics of 213 strains and associated genera.</title>
        <authorList>
            <person name="Sun Z."/>
            <person name="Harris H.M."/>
            <person name="McCann A."/>
            <person name="Guo C."/>
            <person name="Argimon S."/>
            <person name="Zhang W."/>
            <person name="Yang X."/>
            <person name="Jeffery I.B."/>
            <person name="Cooney J.C."/>
            <person name="Kagawa T.F."/>
            <person name="Liu W."/>
            <person name="Song Y."/>
            <person name="Salvetti E."/>
            <person name="Wrobel A."/>
            <person name="Rasinkangas P."/>
            <person name="Parkhill J."/>
            <person name="Rea M.C."/>
            <person name="O'Sullivan O."/>
            <person name="Ritari J."/>
            <person name="Douillard F.P."/>
            <person name="Paul Ross R."/>
            <person name="Yang R."/>
            <person name="Briner A.E."/>
            <person name="Felis G.E."/>
            <person name="de Vos W.M."/>
            <person name="Barrangou R."/>
            <person name="Klaenhammer T.R."/>
            <person name="Caufield P.W."/>
            <person name="Cui Y."/>
            <person name="Zhang H."/>
            <person name="O'Toole P.W."/>
        </authorList>
    </citation>
    <scope>NUCLEOTIDE SEQUENCE [LARGE SCALE GENOMIC DNA]</scope>
    <source>
        <strain evidence="6 7">DSM 18630</strain>
    </source>
</reference>
<dbReference type="InterPro" id="IPR033752">
    <property type="entry name" value="MetA_family"/>
</dbReference>